<keyword evidence="2" id="KW-0812">Transmembrane</keyword>
<protein>
    <submittedName>
        <fullName evidence="4">DUF4115 domain-containing protein</fullName>
    </submittedName>
</protein>
<evidence type="ECO:0000313" key="5">
    <source>
        <dbReference type="Proteomes" id="UP000722336"/>
    </source>
</evidence>
<dbReference type="PANTHER" id="PTHR34475">
    <property type="match status" value="1"/>
</dbReference>
<dbReference type="RefSeq" id="WP_218446276.1">
    <property type="nucleotide sequence ID" value="NZ_JAGSPA010000003.1"/>
</dbReference>
<dbReference type="EMBL" id="JAGSPA010000003">
    <property type="protein sequence ID" value="MBV7257472.1"/>
    <property type="molecule type" value="Genomic_DNA"/>
</dbReference>
<evidence type="ECO:0000256" key="1">
    <source>
        <dbReference type="SAM" id="MobiDB-lite"/>
    </source>
</evidence>
<feature type="transmembrane region" description="Helical" evidence="2">
    <location>
        <begin position="123"/>
        <end position="146"/>
    </location>
</feature>
<comment type="caution">
    <text evidence="4">The sequence shown here is derived from an EMBL/GenBank/DDBJ whole genome shotgun (WGS) entry which is preliminary data.</text>
</comment>
<dbReference type="InterPro" id="IPR025194">
    <property type="entry name" value="RodZ-like_C"/>
</dbReference>
<dbReference type="Pfam" id="PF13464">
    <property type="entry name" value="RodZ_C"/>
    <property type="match status" value="1"/>
</dbReference>
<feature type="domain" description="Cytoskeleton protein RodZ-like C-terminal" evidence="3">
    <location>
        <begin position="206"/>
        <end position="271"/>
    </location>
</feature>
<sequence length="292" mass="30397">MEETDNDVPASSGPDAPLERAPESHIGTQLQSARLDQGRELSDIAAQTRVPLRHLTAIEERRHDDLPALPYTLGFVKNYARAVGMDPDAASAQFRSENTAIPREPRVTVLSPIDERRAPPRSAVWLGILLIALVVLIGLAYTSGWFGGENNVPDVADDPLEVSEPVVTVREPELVEAAPDAADDAASPAEAALPTGQIVISVDANVSDGAWMRVSDRESGEKLFERVLAPGESFAVPEGRSGLILRAGNAGVLDIAAGGTSLPKIGAPGDVIGPVDLTSAGLAAAASAAAGE</sequence>
<keyword evidence="5" id="KW-1185">Reference proteome</keyword>
<keyword evidence="2" id="KW-1133">Transmembrane helix</keyword>
<name>A0ABS6SGD3_9SPHN</name>
<organism evidence="4 5">
    <name type="scientific">Pacificimonas pallii</name>
    <dbReference type="NCBI Taxonomy" id="2827236"/>
    <lineage>
        <taxon>Bacteria</taxon>
        <taxon>Pseudomonadati</taxon>
        <taxon>Pseudomonadota</taxon>
        <taxon>Alphaproteobacteria</taxon>
        <taxon>Sphingomonadales</taxon>
        <taxon>Sphingosinicellaceae</taxon>
        <taxon>Pacificimonas</taxon>
    </lineage>
</organism>
<evidence type="ECO:0000256" key="2">
    <source>
        <dbReference type="SAM" id="Phobius"/>
    </source>
</evidence>
<evidence type="ECO:0000259" key="3">
    <source>
        <dbReference type="Pfam" id="PF13464"/>
    </source>
</evidence>
<dbReference type="InterPro" id="IPR050400">
    <property type="entry name" value="Bact_Cytoskel_RodZ"/>
</dbReference>
<dbReference type="PANTHER" id="PTHR34475:SF1">
    <property type="entry name" value="CYTOSKELETON PROTEIN RODZ"/>
    <property type="match status" value="1"/>
</dbReference>
<accession>A0ABS6SGD3</accession>
<dbReference type="Pfam" id="PF13413">
    <property type="entry name" value="HTH_25"/>
    <property type="match status" value="1"/>
</dbReference>
<feature type="region of interest" description="Disordered" evidence="1">
    <location>
        <begin position="1"/>
        <end position="33"/>
    </location>
</feature>
<gene>
    <name evidence="4" type="ORF">KCG44_11810</name>
</gene>
<evidence type="ECO:0000313" key="4">
    <source>
        <dbReference type="EMBL" id="MBV7257472.1"/>
    </source>
</evidence>
<reference evidence="4 5" key="1">
    <citation type="submission" date="2021-04" db="EMBL/GenBank/DDBJ databases">
        <authorList>
            <person name="Pira H."/>
            <person name="Risdian C."/>
            <person name="Wink J."/>
        </authorList>
    </citation>
    <scope>NUCLEOTIDE SEQUENCE [LARGE SCALE GENOMIC DNA]</scope>
    <source>
        <strain evidence="4 5">WHA3</strain>
    </source>
</reference>
<keyword evidence="2" id="KW-0472">Membrane</keyword>
<dbReference type="Proteomes" id="UP000722336">
    <property type="component" value="Unassembled WGS sequence"/>
</dbReference>
<proteinExistence type="predicted"/>